<name>A0ABW4Q6U8_9MICC</name>
<protein>
    <submittedName>
        <fullName evidence="2">GNAT family N-acetyltransferase</fullName>
    </submittedName>
</protein>
<dbReference type="PROSITE" id="PS51186">
    <property type="entry name" value="GNAT"/>
    <property type="match status" value="1"/>
</dbReference>
<dbReference type="InterPro" id="IPR016181">
    <property type="entry name" value="Acyl_CoA_acyltransferase"/>
</dbReference>
<proteinExistence type="predicted"/>
<dbReference type="CDD" id="cd04301">
    <property type="entry name" value="NAT_SF"/>
    <property type="match status" value="1"/>
</dbReference>
<organism evidence="2 3">
    <name type="scientific">Arthrobacter flavus</name>
    <dbReference type="NCBI Taxonomy" id="95172"/>
    <lineage>
        <taxon>Bacteria</taxon>
        <taxon>Bacillati</taxon>
        <taxon>Actinomycetota</taxon>
        <taxon>Actinomycetes</taxon>
        <taxon>Micrococcales</taxon>
        <taxon>Micrococcaceae</taxon>
        <taxon>Arthrobacter</taxon>
    </lineage>
</organism>
<dbReference type="InterPro" id="IPR000182">
    <property type="entry name" value="GNAT_dom"/>
</dbReference>
<reference evidence="3" key="1">
    <citation type="journal article" date="2019" name="Int. J. Syst. Evol. Microbiol.">
        <title>The Global Catalogue of Microorganisms (GCM) 10K type strain sequencing project: providing services to taxonomists for standard genome sequencing and annotation.</title>
        <authorList>
            <consortium name="The Broad Institute Genomics Platform"/>
            <consortium name="The Broad Institute Genome Sequencing Center for Infectious Disease"/>
            <person name="Wu L."/>
            <person name="Ma J."/>
        </authorList>
    </citation>
    <scope>NUCLEOTIDE SEQUENCE [LARGE SCALE GENOMIC DNA]</scope>
    <source>
        <strain evidence="3">JCM 11496</strain>
    </source>
</reference>
<evidence type="ECO:0000313" key="2">
    <source>
        <dbReference type="EMBL" id="MFD1846376.1"/>
    </source>
</evidence>
<dbReference type="Pfam" id="PF00583">
    <property type="entry name" value="Acetyltransf_1"/>
    <property type="match status" value="1"/>
</dbReference>
<evidence type="ECO:0000313" key="3">
    <source>
        <dbReference type="Proteomes" id="UP001597307"/>
    </source>
</evidence>
<feature type="domain" description="N-acetyltransferase" evidence="1">
    <location>
        <begin position="17"/>
        <end position="189"/>
    </location>
</feature>
<dbReference type="RefSeq" id="WP_343879660.1">
    <property type="nucleotide sequence ID" value="NZ_BAAAIJ010000047.1"/>
</dbReference>
<keyword evidence="3" id="KW-1185">Reference proteome</keyword>
<accession>A0ABW4Q6U8</accession>
<dbReference type="Proteomes" id="UP001597307">
    <property type="component" value="Unassembled WGS sequence"/>
</dbReference>
<gene>
    <name evidence="2" type="ORF">ACFSFX_07170</name>
</gene>
<dbReference type="SUPFAM" id="SSF55729">
    <property type="entry name" value="Acyl-CoA N-acyltransferases (Nat)"/>
    <property type="match status" value="2"/>
</dbReference>
<dbReference type="Gene3D" id="3.40.630.30">
    <property type="match status" value="1"/>
</dbReference>
<evidence type="ECO:0000259" key="1">
    <source>
        <dbReference type="PROSITE" id="PS51186"/>
    </source>
</evidence>
<comment type="caution">
    <text evidence="2">The sequence shown here is derived from an EMBL/GenBank/DDBJ whole genome shotgun (WGS) entry which is preliminary data.</text>
</comment>
<sequence length="363" mass="40166">MKTSDITIEVLPRPASLDLPEGADFVAAAELSNLVERVLWGNDDHYYSPQARHESSQPNEYEERVMFVARDSDVVVGKAVIDIPLTDNLGTCYVFVAVHPDYRRQGIGSLLYRALEGHAAGIGRSTIMAWTDEPAGFDASPANVLVPATDAGAFPLNNATTALALRNGFQLAQIDRCSVLVLDESLPRADALSRAARESAGQDYELVLWRDRCPDDLVEQYALLRQTMSTDVPMGDLDWEEEVWGAARIREGEDRLLRSGGQSLVRAVRHRPTGLLAGHTILEYQPERPEVVSQDDTLVLRTHRGHRLGMWLKAANLLSVPSVWPDAQRVYTWNAEENAHMLAVNVELGFVPAGYTAAWQKKG</sequence>
<dbReference type="EMBL" id="JBHUGA010000011">
    <property type="protein sequence ID" value="MFD1846376.1"/>
    <property type="molecule type" value="Genomic_DNA"/>
</dbReference>